<protein>
    <submittedName>
        <fullName evidence="2">Outer membrane protein with beta-barrel domain</fullName>
    </submittedName>
</protein>
<comment type="caution">
    <text evidence="2">The sequence shown here is derived from an EMBL/GenBank/DDBJ whole genome shotgun (WGS) entry which is preliminary data.</text>
</comment>
<reference evidence="2 3" key="1">
    <citation type="submission" date="2018-07" db="EMBL/GenBank/DDBJ databases">
        <title>Genomic Encyclopedia of Type Strains, Phase III (KMG-III): the genomes of soil and plant-associated and newly described type strains.</title>
        <authorList>
            <person name="Whitman W."/>
        </authorList>
    </citation>
    <scope>NUCLEOTIDE SEQUENCE [LARGE SCALE GENOMIC DNA]</scope>
    <source>
        <strain evidence="2 3">CECT 7946</strain>
    </source>
</reference>
<evidence type="ECO:0000313" key="3">
    <source>
        <dbReference type="Proteomes" id="UP000256980"/>
    </source>
</evidence>
<name>A0A3D9H0Q7_9FLAO</name>
<gene>
    <name evidence="2" type="ORF">DFQ10_108138</name>
</gene>
<organism evidence="2 3">
    <name type="scientific">Winogradskyella eximia</name>
    <dbReference type="NCBI Taxonomy" id="262006"/>
    <lineage>
        <taxon>Bacteria</taxon>
        <taxon>Pseudomonadati</taxon>
        <taxon>Bacteroidota</taxon>
        <taxon>Flavobacteriia</taxon>
        <taxon>Flavobacteriales</taxon>
        <taxon>Flavobacteriaceae</taxon>
        <taxon>Winogradskyella</taxon>
    </lineage>
</organism>
<dbReference type="Proteomes" id="UP000256980">
    <property type="component" value="Unassembled WGS sequence"/>
</dbReference>
<sequence>MTLRFSLIIMMCFCIKTYAQDKKINFQLSLGPTISIPKTSELTNTNVNGSPEIKSSINIGAYILPSVNYPINEKLSLDFGIGFYLDRFSVEDKVAATTNKGNRNISQIQTPINFNFHFSKDKSYQLGIGGFASFLVAAKEKGETIVDNSQFNFIDPNDPIFYENSVVSYDKNIKDNYNSVSFGAFIQIKRSISFSADKKGFILLKINQYFNAIKNNDPDSDLTQYIDFKNEKEPTTVNLGIGLVL</sequence>
<dbReference type="OrthoDB" id="1420456at2"/>
<keyword evidence="3" id="KW-1185">Reference proteome</keyword>
<dbReference type="AlphaFoldDB" id="A0A3D9H0Q7"/>
<evidence type="ECO:0000259" key="1">
    <source>
        <dbReference type="Pfam" id="PF13568"/>
    </source>
</evidence>
<dbReference type="Pfam" id="PF13568">
    <property type="entry name" value="OMP_b-brl_2"/>
    <property type="match status" value="1"/>
</dbReference>
<accession>A0A3D9H0Q7</accession>
<dbReference type="RefSeq" id="WP_115818371.1">
    <property type="nucleotide sequence ID" value="NZ_QRDV01000008.1"/>
</dbReference>
<dbReference type="InterPro" id="IPR025665">
    <property type="entry name" value="Beta-barrel_OMP_2"/>
</dbReference>
<feature type="domain" description="Outer membrane protein beta-barrel" evidence="1">
    <location>
        <begin position="19"/>
        <end position="195"/>
    </location>
</feature>
<proteinExistence type="predicted"/>
<dbReference type="EMBL" id="QRDV01000008">
    <property type="protein sequence ID" value="RED42731.1"/>
    <property type="molecule type" value="Genomic_DNA"/>
</dbReference>
<evidence type="ECO:0000313" key="2">
    <source>
        <dbReference type="EMBL" id="RED42731.1"/>
    </source>
</evidence>